<organism evidence="2 3">
    <name type="scientific">Thermoanaerobacterium thermosaccharolyticum</name>
    <name type="common">Clostridium thermosaccharolyticum</name>
    <dbReference type="NCBI Taxonomy" id="1517"/>
    <lineage>
        <taxon>Bacteria</taxon>
        <taxon>Bacillati</taxon>
        <taxon>Bacillota</taxon>
        <taxon>Clostridia</taxon>
        <taxon>Thermoanaerobacterales</taxon>
        <taxon>Thermoanaerobacteraceae</taxon>
        <taxon>Thermoanaerobacterium</taxon>
    </lineage>
</organism>
<dbReference type="GO" id="GO:0008800">
    <property type="term" value="F:beta-lactamase activity"/>
    <property type="evidence" value="ECO:0007669"/>
    <property type="project" value="InterPro"/>
</dbReference>
<dbReference type="AlphaFoldDB" id="A0A223HXB4"/>
<dbReference type="EMBL" id="CP016893">
    <property type="protein sequence ID" value="AST57133.1"/>
    <property type="molecule type" value="Genomic_DNA"/>
</dbReference>
<dbReference type="Proteomes" id="UP000214975">
    <property type="component" value="Chromosome"/>
</dbReference>
<dbReference type="InterPro" id="IPR012338">
    <property type="entry name" value="Beta-lactam/transpept-like"/>
</dbReference>
<accession>A0A223HXB4</accession>
<dbReference type="GO" id="GO:0030655">
    <property type="term" value="P:beta-lactam antibiotic catabolic process"/>
    <property type="evidence" value="ECO:0007669"/>
    <property type="project" value="InterPro"/>
</dbReference>
<feature type="domain" description="Beta-lactamase class A catalytic" evidence="1">
    <location>
        <begin position="19"/>
        <end position="232"/>
    </location>
</feature>
<proteinExistence type="predicted"/>
<evidence type="ECO:0000313" key="3">
    <source>
        <dbReference type="Proteomes" id="UP000214975"/>
    </source>
</evidence>
<dbReference type="InterPro" id="IPR000871">
    <property type="entry name" value="Beta-lactam_class-A"/>
</dbReference>
<keyword evidence="2" id="KW-0378">Hydrolase</keyword>
<dbReference type="PANTHER" id="PTHR35333">
    <property type="entry name" value="BETA-LACTAMASE"/>
    <property type="match status" value="1"/>
</dbReference>
<evidence type="ECO:0000259" key="1">
    <source>
        <dbReference type="Pfam" id="PF13354"/>
    </source>
</evidence>
<dbReference type="PANTHER" id="PTHR35333:SF3">
    <property type="entry name" value="BETA-LACTAMASE-TYPE TRANSPEPTIDASE FOLD CONTAINING PROTEIN"/>
    <property type="match status" value="1"/>
</dbReference>
<evidence type="ECO:0000313" key="2">
    <source>
        <dbReference type="EMBL" id="AST57133.1"/>
    </source>
</evidence>
<gene>
    <name evidence="2" type="ORF">Thert_01021</name>
</gene>
<dbReference type="InterPro" id="IPR045155">
    <property type="entry name" value="Beta-lactam_cat"/>
</dbReference>
<dbReference type="RefSeq" id="WP_094397066.1">
    <property type="nucleotide sequence ID" value="NZ_CP016893.1"/>
</dbReference>
<dbReference type="SUPFAM" id="SSF56601">
    <property type="entry name" value="beta-lactamase/transpeptidase-like"/>
    <property type="match status" value="1"/>
</dbReference>
<reference evidence="2 3" key="1">
    <citation type="submission" date="2016-08" db="EMBL/GenBank/DDBJ databases">
        <title>A novel genetic cassette of butanologenic Thermoanaerobacterium thermosaccharolyticum that directly convert cellulose to butanol.</title>
        <authorList>
            <person name="Li T."/>
            <person name="He J."/>
        </authorList>
    </citation>
    <scope>NUCLEOTIDE SEQUENCE [LARGE SCALE GENOMIC DNA]</scope>
    <source>
        <strain evidence="2 3">TG57</strain>
    </source>
</reference>
<dbReference type="GO" id="GO:0046677">
    <property type="term" value="P:response to antibiotic"/>
    <property type="evidence" value="ECO:0007669"/>
    <property type="project" value="InterPro"/>
</dbReference>
<dbReference type="Pfam" id="PF13354">
    <property type="entry name" value="Beta-lactamase2"/>
    <property type="match status" value="1"/>
</dbReference>
<name>A0A223HXB4_THETR</name>
<sequence length="259" mass="29611">MSLYDDIKRFINNTDGNIGVSIKNLKTGERIDINEEMMFPSASTIKIVIMAQIYKMAKEGYIRLTDNIILSDFMKTNGSGILYQLNSKHKFTIEELITLMIIISDNTAANVLIDIADMKNINKMAEDLGMLHTKIQRKMMDFEAAKSGKDNYTCPKDMTHLLELIHDGKVVDEEYSNMMLDILKKQQDLGRLDLYLPEDVLIAHKPGELKLLEHDVGIVFLENCQYIISVMTNNLSTNLDCRRAIGKISKMVYDEYVKL</sequence>
<protein>
    <submittedName>
        <fullName evidence="2">Serine hydrolase</fullName>
    </submittedName>
</protein>
<dbReference type="Gene3D" id="3.40.710.10">
    <property type="entry name" value="DD-peptidase/beta-lactamase superfamily"/>
    <property type="match status" value="1"/>
</dbReference>